<dbReference type="PANTHER" id="PTHR12526:SF630">
    <property type="entry name" value="GLYCOSYLTRANSFERASE"/>
    <property type="match status" value="1"/>
</dbReference>
<dbReference type="InterPro" id="IPR001296">
    <property type="entry name" value="Glyco_trans_1"/>
</dbReference>
<keyword evidence="3" id="KW-1185">Reference proteome</keyword>
<feature type="domain" description="Glycosyl transferase family 1" evidence="1">
    <location>
        <begin position="230"/>
        <end position="350"/>
    </location>
</feature>
<dbReference type="RefSeq" id="WP_269877653.1">
    <property type="nucleotide sequence ID" value="NZ_JAPZVM010000004.1"/>
</dbReference>
<dbReference type="Gene3D" id="3.40.50.2000">
    <property type="entry name" value="Glycogen Phosphorylase B"/>
    <property type="match status" value="2"/>
</dbReference>
<dbReference type="Proteomes" id="UP001141933">
    <property type="component" value="Unassembled WGS sequence"/>
</dbReference>
<dbReference type="CDD" id="cd03811">
    <property type="entry name" value="GT4_GT28_WabH-like"/>
    <property type="match status" value="1"/>
</dbReference>
<organism evidence="2 3">
    <name type="scientific">Phocaeicola acetigenes</name>
    <dbReference type="NCBI Taxonomy" id="3016083"/>
    <lineage>
        <taxon>Bacteria</taxon>
        <taxon>Pseudomonadati</taxon>
        <taxon>Bacteroidota</taxon>
        <taxon>Bacteroidia</taxon>
        <taxon>Bacteroidales</taxon>
        <taxon>Bacteroidaceae</taxon>
        <taxon>Phocaeicola</taxon>
    </lineage>
</organism>
<dbReference type="SUPFAM" id="SSF53756">
    <property type="entry name" value="UDP-Glycosyltransferase/glycogen phosphorylase"/>
    <property type="match status" value="1"/>
</dbReference>
<evidence type="ECO:0000313" key="2">
    <source>
        <dbReference type="EMBL" id="MCZ8372446.1"/>
    </source>
</evidence>
<evidence type="ECO:0000313" key="3">
    <source>
        <dbReference type="Proteomes" id="UP001141933"/>
    </source>
</evidence>
<dbReference type="Pfam" id="PF00534">
    <property type="entry name" value="Glycos_transf_1"/>
    <property type="match status" value="1"/>
</dbReference>
<protein>
    <submittedName>
        <fullName evidence="2">Glycosyltransferase</fullName>
    </submittedName>
</protein>
<name>A0ABT4PHF4_9BACT</name>
<gene>
    <name evidence="2" type="ORF">O6P32_06940</name>
</gene>
<comment type="caution">
    <text evidence="2">The sequence shown here is derived from an EMBL/GenBank/DDBJ whole genome shotgun (WGS) entry which is preliminary data.</text>
</comment>
<dbReference type="PANTHER" id="PTHR12526">
    <property type="entry name" value="GLYCOSYLTRANSFERASE"/>
    <property type="match status" value="1"/>
</dbReference>
<proteinExistence type="predicted"/>
<reference evidence="2" key="1">
    <citation type="submission" date="2022-12" db="EMBL/GenBank/DDBJ databases">
        <title>Phocaeicola acetigenes sp. nov., isolated feces from a healthy human.</title>
        <authorList>
            <person name="Do H."/>
            <person name="Ha Y.B."/>
            <person name="Kim J.-S."/>
            <person name="Suh M.K."/>
            <person name="Kim H.S."/>
            <person name="Lee J.-S."/>
        </authorList>
    </citation>
    <scope>NUCLEOTIDE SEQUENCE</scope>
    <source>
        <strain evidence="2">KGMB11183</strain>
    </source>
</reference>
<accession>A0ABT4PHF4</accession>
<dbReference type="EMBL" id="JAPZVM010000004">
    <property type="protein sequence ID" value="MCZ8372446.1"/>
    <property type="molecule type" value="Genomic_DNA"/>
</dbReference>
<evidence type="ECO:0000259" key="1">
    <source>
        <dbReference type="Pfam" id="PF00534"/>
    </source>
</evidence>
<sequence length="393" mass="45154">MKTILIVYNTLSIGGSTTSLLSLLNEIDYTKYNVDLLLQGEGEYNSFIPKSVNILPYFVPSNKQLTFKKITSIKSILNLVKALYYDKVLKRSNVRSQIMSLDTLRYCKPLIKEYDVAISFIENLPLYYTVSKVKAQKYITWIHVDYIGARLNANIDKKYINKVDNIVLVSNYCKESFNKCFPFLSNRSVTIENLLSNKLVIQRSLEPINYTLPNIKSKHLKFVSTCRIVFFHKGLDRGVKALAQLKKEGLLRKDFAWYIIGDGKDYNKLNSMIKSANLTDIIYLCGAHKNPLPLLKQCDVFFLPSRYEGKPMAVTEAQMLGLIPIVTEYASAKEQIINNKNGIILPNEDASVYTFFKEIMISDSIIWDIKPNVQSYDYSNIQEYKNIEILIDK</sequence>